<dbReference type="AlphaFoldDB" id="A0AAD2D9J6"/>
<dbReference type="Proteomes" id="UP001295684">
    <property type="component" value="Unassembled WGS sequence"/>
</dbReference>
<proteinExistence type="predicted"/>
<name>A0AAD2D9J6_EUPCR</name>
<evidence type="ECO:0000313" key="2">
    <source>
        <dbReference type="Proteomes" id="UP001295684"/>
    </source>
</evidence>
<organism evidence="1 2">
    <name type="scientific">Euplotes crassus</name>
    <dbReference type="NCBI Taxonomy" id="5936"/>
    <lineage>
        <taxon>Eukaryota</taxon>
        <taxon>Sar</taxon>
        <taxon>Alveolata</taxon>
        <taxon>Ciliophora</taxon>
        <taxon>Intramacronucleata</taxon>
        <taxon>Spirotrichea</taxon>
        <taxon>Hypotrichia</taxon>
        <taxon>Euplotida</taxon>
        <taxon>Euplotidae</taxon>
        <taxon>Moneuplotes</taxon>
    </lineage>
</organism>
<evidence type="ECO:0000313" key="1">
    <source>
        <dbReference type="EMBL" id="CAI2384575.1"/>
    </source>
</evidence>
<reference evidence="1" key="1">
    <citation type="submission" date="2023-07" db="EMBL/GenBank/DDBJ databases">
        <authorList>
            <consortium name="AG Swart"/>
            <person name="Singh M."/>
            <person name="Singh A."/>
            <person name="Seah K."/>
            <person name="Emmerich C."/>
        </authorList>
    </citation>
    <scope>NUCLEOTIDE SEQUENCE</scope>
    <source>
        <strain evidence="1">DP1</strain>
    </source>
</reference>
<keyword evidence="2" id="KW-1185">Reference proteome</keyword>
<accession>A0AAD2D9J6</accession>
<comment type="caution">
    <text evidence="1">The sequence shown here is derived from an EMBL/GenBank/DDBJ whole genome shotgun (WGS) entry which is preliminary data.</text>
</comment>
<gene>
    <name evidence="1" type="ORF">ECRASSUSDP1_LOCUS26108</name>
</gene>
<sequence length="65" mass="7223">MQQERSTTQAIKEKITGFSSSVSYEKCCGMLSTATDGLTGWFSKLPFIGKKAEEQQETPESEEKV</sequence>
<protein>
    <submittedName>
        <fullName evidence="1">Uncharacterized protein</fullName>
    </submittedName>
</protein>
<dbReference type="EMBL" id="CAMPGE010026912">
    <property type="protein sequence ID" value="CAI2384575.1"/>
    <property type="molecule type" value="Genomic_DNA"/>
</dbReference>